<feature type="transmembrane region" description="Helical" evidence="8">
    <location>
        <begin position="82"/>
        <end position="105"/>
    </location>
</feature>
<reference evidence="9 12" key="2">
    <citation type="submission" date="2018-12" db="EMBL/GenBank/DDBJ databases">
        <title>Comparitive functional genomics of dry heat resistant strains isolated from the viking spacecraft.</title>
        <authorList>
            <person name="Seuylemezian A."/>
            <person name="Vaishampayan P."/>
        </authorList>
    </citation>
    <scope>NUCLEOTIDE SEQUENCE [LARGE SCALE GENOMIC DNA]</scope>
    <source>
        <strain evidence="9 12">M6-11</strain>
    </source>
</reference>
<keyword evidence="3 7" id="KW-0813">Transport</keyword>
<evidence type="ECO:0000256" key="7">
    <source>
        <dbReference type="RuleBase" id="RU000477"/>
    </source>
</evidence>
<dbReference type="EMBL" id="RWGW01000005">
    <property type="protein sequence ID" value="RSK35638.1"/>
    <property type="molecule type" value="Genomic_DNA"/>
</dbReference>
<evidence type="ECO:0000313" key="9">
    <source>
        <dbReference type="EMBL" id="RSK35638.1"/>
    </source>
</evidence>
<dbReference type="PROSITE" id="PS00221">
    <property type="entry name" value="MIP"/>
    <property type="match status" value="1"/>
</dbReference>
<dbReference type="NCBIfam" id="TIGR00861">
    <property type="entry name" value="MIP"/>
    <property type="match status" value="1"/>
</dbReference>
<comment type="subcellular location">
    <subcellularLocation>
        <location evidence="1">Membrane</location>
        <topology evidence="1">Multi-pass membrane protein</topology>
    </subcellularLocation>
</comment>
<feature type="transmembrane region" description="Helical" evidence="8">
    <location>
        <begin position="240"/>
        <end position="256"/>
    </location>
</feature>
<evidence type="ECO:0000256" key="4">
    <source>
        <dbReference type="ARBA" id="ARBA00022692"/>
    </source>
</evidence>
<name>A0A1G6ZZ19_9BACL</name>
<evidence type="ECO:0000256" key="5">
    <source>
        <dbReference type="ARBA" id="ARBA00022989"/>
    </source>
</evidence>
<evidence type="ECO:0000313" key="10">
    <source>
        <dbReference type="EMBL" id="SDE07812.1"/>
    </source>
</evidence>
<dbReference type="PANTHER" id="PTHR43829">
    <property type="entry name" value="AQUAPORIN OR AQUAGLYCEROPORIN RELATED"/>
    <property type="match status" value="1"/>
</dbReference>
<dbReference type="InterPro" id="IPR022357">
    <property type="entry name" value="MIP_CS"/>
</dbReference>
<dbReference type="AlphaFoldDB" id="A0A1G6ZZ19"/>
<dbReference type="PRINTS" id="PR00783">
    <property type="entry name" value="MINTRINSICP"/>
</dbReference>
<dbReference type="Proteomes" id="UP000198823">
    <property type="component" value="Unassembled WGS sequence"/>
</dbReference>
<dbReference type="Pfam" id="PF00230">
    <property type="entry name" value="MIP"/>
    <property type="match status" value="1"/>
</dbReference>
<feature type="transmembrane region" description="Helical" evidence="8">
    <location>
        <begin position="163"/>
        <end position="184"/>
    </location>
</feature>
<dbReference type="PANTHER" id="PTHR43829:SF9">
    <property type="entry name" value="AQUAPORIN-9"/>
    <property type="match status" value="1"/>
</dbReference>
<dbReference type="InterPro" id="IPR023271">
    <property type="entry name" value="Aquaporin-like"/>
</dbReference>
<evidence type="ECO:0000313" key="12">
    <source>
        <dbReference type="Proteomes" id="UP000272481"/>
    </source>
</evidence>
<dbReference type="Proteomes" id="UP000272481">
    <property type="component" value="Unassembled WGS sequence"/>
</dbReference>
<evidence type="ECO:0000256" key="6">
    <source>
        <dbReference type="ARBA" id="ARBA00023136"/>
    </source>
</evidence>
<feature type="transmembrane region" description="Helical" evidence="8">
    <location>
        <begin position="6"/>
        <end position="25"/>
    </location>
</feature>
<organism evidence="10 11">
    <name type="scientific">Bhargavaea beijingensis</name>
    <dbReference type="NCBI Taxonomy" id="426756"/>
    <lineage>
        <taxon>Bacteria</taxon>
        <taxon>Bacillati</taxon>
        <taxon>Bacillota</taxon>
        <taxon>Bacilli</taxon>
        <taxon>Bacillales</taxon>
        <taxon>Caryophanaceae</taxon>
        <taxon>Bhargavaea</taxon>
    </lineage>
</organism>
<keyword evidence="12" id="KW-1185">Reference proteome</keyword>
<dbReference type="Gene3D" id="1.20.1080.10">
    <property type="entry name" value="Glycerol uptake facilitator protein"/>
    <property type="match status" value="1"/>
</dbReference>
<sequence>MNPFLGELIGTAILILFGAGVCANVNLKKTFAFQSGWLVIAIGWGLGVTMAVYAVGMFSGAHLNPAVTLGLAFNGDFPWADVPGYIVAQVAGAFIGAAAVMLHFLPHWKETQDPGVKLGVFATGPAIPDYFSNLISEMIGTFILVVGILSIGANEFTEGLNPLIVGLLIVAIGISLGGTTGYAINPARDFGPRLAHFLLPLAGKGPSNWKYSWVPVAGPVLGGSLGGVFYRAVFTGDPTPAFWAVLIVCAAALAAAKMMQGRQSPGPAVSSPRPVKK</sequence>
<dbReference type="SUPFAM" id="SSF81338">
    <property type="entry name" value="Aquaporin-like"/>
    <property type="match status" value="1"/>
</dbReference>
<protein>
    <submittedName>
        <fullName evidence="9">Aquaporin family protein</fullName>
    </submittedName>
    <submittedName>
        <fullName evidence="10">Glycerol uptake facilitator protein</fullName>
    </submittedName>
</protein>
<dbReference type="OrthoDB" id="9807293at2"/>
<dbReference type="RefSeq" id="WP_092094778.1">
    <property type="nucleotide sequence ID" value="NZ_FNAR01000003.1"/>
</dbReference>
<evidence type="ECO:0000256" key="3">
    <source>
        <dbReference type="ARBA" id="ARBA00022448"/>
    </source>
</evidence>
<evidence type="ECO:0000313" key="11">
    <source>
        <dbReference type="Proteomes" id="UP000198823"/>
    </source>
</evidence>
<gene>
    <name evidence="9" type="ORF">EJA12_03425</name>
    <name evidence="10" type="ORF">SAMN04488126_103127</name>
</gene>
<accession>A0A1G6ZZ19</accession>
<evidence type="ECO:0000256" key="8">
    <source>
        <dbReference type="SAM" id="Phobius"/>
    </source>
</evidence>
<dbReference type="InterPro" id="IPR050363">
    <property type="entry name" value="MIP/Aquaporin"/>
</dbReference>
<keyword evidence="6 8" id="KW-0472">Membrane</keyword>
<comment type="similarity">
    <text evidence="2 7">Belongs to the MIP/aquaporin (TC 1.A.8) family.</text>
</comment>
<feature type="transmembrane region" description="Helical" evidence="8">
    <location>
        <begin position="213"/>
        <end position="234"/>
    </location>
</feature>
<keyword evidence="5 8" id="KW-1133">Transmembrane helix</keyword>
<evidence type="ECO:0000256" key="2">
    <source>
        <dbReference type="ARBA" id="ARBA00006175"/>
    </source>
</evidence>
<feature type="transmembrane region" description="Helical" evidence="8">
    <location>
        <begin position="37"/>
        <end position="62"/>
    </location>
</feature>
<dbReference type="GO" id="GO:0005886">
    <property type="term" value="C:plasma membrane"/>
    <property type="evidence" value="ECO:0007669"/>
    <property type="project" value="TreeGrafter"/>
</dbReference>
<feature type="transmembrane region" description="Helical" evidence="8">
    <location>
        <begin position="130"/>
        <end position="151"/>
    </location>
</feature>
<dbReference type="InterPro" id="IPR000425">
    <property type="entry name" value="MIP"/>
</dbReference>
<dbReference type="GO" id="GO:0015254">
    <property type="term" value="F:glycerol channel activity"/>
    <property type="evidence" value="ECO:0007669"/>
    <property type="project" value="TreeGrafter"/>
</dbReference>
<evidence type="ECO:0000256" key="1">
    <source>
        <dbReference type="ARBA" id="ARBA00004141"/>
    </source>
</evidence>
<dbReference type="STRING" id="426756.SAMN04488126_103127"/>
<dbReference type="EMBL" id="FNAR01000003">
    <property type="protein sequence ID" value="SDE07812.1"/>
    <property type="molecule type" value="Genomic_DNA"/>
</dbReference>
<keyword evidence="4 7" id="KW-0812">Transmembrane</keyword>
<proteinExistence type="inferred from homology"/>
<reference evidence="10 11" key="1">
    <citation type="submission" date="2016-10" db="EMBL/GenBank/DDBJ databases">
        <authorList>
            <person name="de Groot N.N."/>
        </authorList>
    </citation>
    <scope>NUCLEOTIDE SEQUENCE [LARGE SCALE GENOMIC DNA]</scope>
    <source>
        <strain evidence="10 11">CGMCC 1.6762</strain>
    </source>
</reference>